<dbReference type="Pfam" id="PF03992">
    <property type="entry name" value="ABM"/>
    <property type="match status" value="1"/>
</dbReference>
<dbReference type="EMBL" id="JARRAF010000001">
    <property type="protein sequence ID" value="MDK2122433.1"/>
    <property type="molecule type" value="Genomic_DNA"/>
</dbReference>
<evidence type="ECO:0000313" key="2">
    <source>
        <dbReference type="EMBL" id="MDK2122433.1"/>
    </source>
</evidence>
<name>A0ABT7DQT0_9NEIS</name>
<dbReference type="Proteomes" id="UP001172778">
    <property type="component" value="Unassembled WGS sequence"/>
</dbReference>
<dbReference type="InterPro" id="IPR050744">
    <property type="entry name" value="AI-2_Isomerase_LsrG"/>
</dbReference>
<dbReference type="PROSITE" id="PS51725">
    <property type="entry name" value="ABM"/>
    <property type="match status" value="1"/>
</dbReference>
<dbReference type="PANTHER" id="PTHR33336:SF3">
    <property type="entry name" value="ABM DOMAIN-CONTAINING PROTEIN"/>
    <property type="match status" value="1"/>
</dbReference>
<dbReference type="InterPro" id="IPR011008">
    <property type="entry name" value="Dimeric_a/b-barrel"/>
</dbReference>
<organism evidence="2 3">
    <name type="scientific">Parachitinimonas caeni</name>
    <dbReference type="NCBI Taxonomy" id="3031301"/>
    <lineage>
        <taxon>Bacteria</taxon>
        <taxon>Pseudomonadati</taxon>
        <taxon>Pseudomonadota</taxon>
        <taxon>Betaproteobacteria</taxon>
        <taxon>Neisseriales</taxon>
        <taxon>Chitinibacteraceae</taxon>
        <taxon>Parachitinimonas</taxon>
    </lineage>
</organism>
<dbReference type="RefSeq" id="WP_284098721.1">
    <property type="nucleotide sequence ID" value="NZ_JARRAF010000001.1"/>
</dbReference>
<comment type="caution">
    <text evidence="2">The sequence shown here is derived from an EMBL/GenBank/DDBJ whole genome shotgun (WGS) entry which is preliminary data.</text>
</comment>
<dbReference type="PANTHER" id="PTHR33336">
    <property type="entry name" value="QUINOL MONOOXYGENASE YGIN-RELATED"/>
    <property type="match status" value="1"/>
</dbReference>
<dbReference type="GO" id="GO:0004497">
    <property type="term" value="F:monooxygenase activity"/>
    <property type="evidence" value="ECO:0007669"/>
    <property type="project" value="UniProtKB-KW"/>
</dbReference>
<protein>
    <submittedName>
        <fullName evidence="2">Quinol monooxygenase</fullName>
        <ecNumber evidence="2">1.-.-.-</ecNumber>
    </submittedName>
</protein>
<dbReference type="SUPFAM" id="SSF54909">
    <property type="entry name" value="Dimeric alpha+beta barrel"/>
    <property type="match status" value="1"/>
</dbReference>
<keyword evidence="2" id="KW-0560">Oxidoreductase</keyword>
<keyword evidence="3" id="KW-1185">Reference proteome</keyword>
<dbReference type="EC" id="1.-.-.-" evidence="2"/>
<gene>
    <name evidence="2" type="ORF">PZA18_00045</name>
</gene>
<evidence type="ECO:0000259" key="1">
    <source>
        <dbReference type="PROSITE" id="PS51725"/>
    </source>
</evidence>
<evidence type="ECO:0000313" key="3">
    <source>
        <dbReference type="Proteomes" id="UP001172778"/>
    </source>
</evidence>
<sequence>MNALTVVATIIAKPGAEAQVEQALLALIPPTRKEPGFIQYDLHRHIENPGVFVFYENWESRALLEQHLQSPHLAEFIAKTEGLLDTLDIKMMHRIGA</sequence>
<keyword evidence="2" id="KW-0503">Monooxygenase</keyword>
<feature type="domain" description="ABM" evidence="1">
    <location>
        <begin position="4"/>
        <end position="92"/>
    </location>
</feature>
<dbReference type="InterPro" id="IPR007138">
    <property type="entry name" value="ABM_dom"/>
</dbReference>
<proteinExistence type="predicted"/>
<dbReference type="Gene3D" id="3.30.70.100">
    <property type="match status" value="1"/>
</dbReference>
<reference evidence="2" key="1">
    <citation type="submission" date="2023-03" db="EMBL/GenBank/DDBJ databases">
        <title>Chitinimonas shenzhenensis gen. nov., sp. nov., a novel member of family Burkholderiaceae isolated from activated sludge collected in Shen Zhen, China.</title>
        <authorList>
            <person name="Wang X."/>
        </authorList>
    </citation>
    <scope>NUCLEOTIDE SEQUENCE</scope>
    <source>
        <strain evidence="2">DQS-5</strain>
    </source>
</reference>
<accession>A0ABT7DQT0</accession>